<evidence type="ECO:0000256" key="4">
    <source>
        <dbReference type="ARBA" id="ARBA00022695"/>
    </source>
</evidence>
<evidence type="ECO:0000313" key="11">
    <source>
        <dbReference type="EMBL" id="EHJ10949.1"/>
    </source>
</evidence>
<dbReference type="PANTHER" id="PTHR33571:SF14">
    <property type="entry name" value="PROTEIN ADENYLYLTRANSFERASE MJ0435-RELATED"/>
    <property type="match status" value="1"/>
</dbReference>
<dbReference type="SUPFAM" id="SSF81301">
    <property type="entry name" value="Nucleotidyltransferase"/>
    <property type="match status" value="1"/>
</dbReference>
<evidence type="ECO:0000256" key="8">
    <source>
        <dbReference type="ARBA" id="ARBA00022842"/>
    </source>
</evidence>
<dbReference type="RefSeq" id="WP_007312205.1">
    <property type="nucleotide sequence ID" value="NZ_AESD01000650.1"/>
</dbReference>
<comment type="similarity">
    <text evidence="9">Belongs to the MntA antitoxin family.</text>
</comment>
<dbReference type="CDD" id="cd05403">
    <property type="entry name" value="NT_KNTase_like"/>
    <property type="match status" value="1"/>
</dbReference>
<dbReference type="GO" id="GO:0046872">
    <property type="term" value="F:metal ion binding"/>
    <property type="evidence" value="ECO:0007669"/>
    <property type="project" value="UniProtKB-KW"/>
</dbReference>
<keyword evidence="6" id="KW-0547">Nucleotide-binding</keyword>
<comment type="caution">
    <text evidence="11">The sequence shown here is derived from an EMBL/GenBank/DDBJ whole genome shotgun (WGS) entry which is preliminary data.</text>
</comment>
<accession>G5JA21</accession>
<evidence type="ECO:0000259" key="10">
    <source>
        <dbReference type="Pfam" id="PF01909"/>
    </source>
</evidence>
<dbReference type="GO" id="GO:0005524">
    <property type="term" value="F:ATP binding"/>
    <property type="evidence" value="ECO:0007669"/>
    <property type="project" value="UniProtKB-KW"/>
</dbReference>
<evidence type="ECO:0000256" key="9">
    <source>
        <dbReference type="ARBA" id="ARBA00038276"/>
    </source>
</evidence>
<keyword evidence="4" id="KW-0548">Nucleotidyltransferase</keyword>
<dbReference type="Pfam" id="PF01909">
    <property type="entry name" value="NTP_transf_2"/>
    <property type="match status" value="1"/>
</dbReference>
<keyword evidence="8" id="KW-0460">Magnesium</keyword>
<organism evidence="11 12">
    <name type="scientific">Crocosphaera watsonii WH 0003</name>
    <dbReference type="NCBI Taxonomy" id="423471"/>
    <lineage>
        <taxon>Bacteria</taxon>
        <taxon>Bacillati</taxon>
        <taxon>Cyanobacteriota</taxon>
        <taxon>Cyanophyceae</taxon>
        <taxon>Oscillatoriophycideae</taxon>
        <taxon>Chroococcales</taxon>
        <taxon>Aphanothecaceae</taxon>
        <taxon>Crocosphaera</taxon>
    </lineage>
</organism>
<evidence type="ECO:0000256" key="6">
    <source>
        <dbReference type="ARBA" id="ARBA00022741"/>
    </source>
</evidence>
<dbReference type="GeneID" id="88767735"/>
<keyword evidence="5" id="KW-0479">Metal-binding</keyword>
<sequence length="96" mass="10992">MKKEKALELLVQNKALLREKYGVKEIALFGSTARDTATQTSDIDILISFAEKADSKKYFGVLFYLEDLFQCPIDLITENALRPELKPYIDAEKIYV</sequence>
<reference evidence="11 12" key="1">
    <citation type="journal article" date="2011" name="Front. Microbiol.">
        <title>Two Strains of Crocosphaera watsonii with Highly Conserved Genomes are Distinguished by Strain-Specific Features.</title>
        <authorList>
            <person name="Bench S.R."/>
            <person name="Ilikchyan I.N."/>
            <person name="Tripp H.J."/>
            <person name="Zehr J.P."/>
        </authorList>
    </citation>
    <scope>NUCLEOTIDE SEQUENCE [LARGE SCALE GENOMIC DNA]</scope>
    <source>
        <strain evidence="11 12">WH 0003</strain>
    </source>
</reference>
<evidence type="ECO:0000256" key="1">
    <source>
        <dbReference type="ARBA" id="ARBA00001946"/>
    </source>
</evidence>
<evidence type="ECO:0000256" key="3">
    <source>
        <dbReference type="ARBA" id="ARBA00022679"/>
    </source>
</evidence>
<keyword evidence="3" id="KW-0808">Transferase</keyword>
<evidence type="ECO:0000313" key="12">
    <source>
        <dbReference type="Proteomes" id="UP000003477"/>
    </source>
</evidence>
<dbReference type="GO" id="GO:0016779">
    <property type="term" value="F:nucleotidyltransferase activity"/>
    <property type="evidence" value="ECO:0007669"/>
    <property type="project" value="UniProtKB-KW"/>
</dbReference>
<dbReference type="Proteomes" id="UP000003477">
    <property type="component" value="Unassembled WGS sequence"/>
</dbReference>
<protein>
    <recommendedName>
        <fullName evidence="10">Polymerase nucleotidyl transferase domain-containing protein</fullName>
    </recommendedName>
</protein>
<dbReference type="PATRIC" id="fig|423471.3.peg.4011"/>
<keyword evidence="7" id="KW-0067">ATP-binding</keyword>
<dbReference type="PANTHER" id="PTHR33571">
    <property type="entry name" value="SSL8005 PROTEIN"/>
    <property type="match status" value="1"/>
</dbReference>
<dbReference type="InterPro" id="IPR002934">
    <property type="entry name" value="Polymerase_NTP_transf_dom"/>
</dbReference>
<dbReference type="InterPro" id="IPR052038">
    <property type="entry name" value="Type-VII_TA_antitoxin"/>
</dbReference>
<dbReference type="InterPro" id="IPR043519">
    <property type="entry name" value="NT_sf"/>
</dbReference>
<dbReference type="EMBL" id="AESD01000650">
    <property type="protein sequence ID" value="EHJ10949.1"/>
    <property type="molecule type" value="Genomic_DNA"/>
</dbReference>
<evidence type="ECO:0000256" key="5">
    <source>
        <dbReference type="ARBA" id="ARBA00022723"/>
    </source>
</evidence>
<dbReference type="AlphaFoldDB" id="G5JA21"/>
<comment type="cofactor">
    <cofactor evidence="1">
        <name>Mg(2+)</name>
        <dbReference type="ChEBI" id="CHEBI:18420"/>
    </cofactor>
</comment>
<evidence type="ECO:0000256" key="2">
    <source>
        <dbReference type="ARBA" id="ARBA00022649"/>
    </source>
</evidence>
<evidence type="ECO:0000256" key="7">
    <source>
        <dbReference type="ARBA" id="ARBA00022840"/>
    </source>
</evidence>
<feature type="domain" description="Polymerase nucleotidyl transferase" evidence="10">
    <location>
        <begin position="17"/>
        <end position="95"/>
    </location>
</feature>
<gene>
    <name evidence="11" type="ORF">CWATWH0003_4284</name>
</gene>
<keyword evidence="2" id="KW-1277">Toxin-antitoxin system</keyword>
<name>G5JA21_CROWT</name>
<dbReference type="Gene3D" id="3.30.460.10">
    <property type="entry name" value="Beta Polymerase, domain 2"/>
    <property type="match status" value="1"/>
</dbReference>
<proteinExistence type="inferred from homology"/>